<dbReference type="InParanoid" id="E9HU68"/>
<dbReference type="EMBL" id="GL732799">
    <property type="protein sequence ID" value="EFX64713.1"/>
    <property type="molecule type" value="Genomic_DNA"/>
</dbReference>
<keyword evidence="2" id="KW-1185">Reference proteome</keyword>
<dbReference type="Proteomes" id="UP000000305">
    <property type="component" value="Unassembled WGS sequence"/>
</dbReference>
<organism evidence="1 2">
    <name type="scientific">Daphnia pulex</name>
    <name type="common">Water flea</name>
    <dbReference type="NCBI Taxonomy" id="6669"/>
    <lineage>
        <taxon>Eukaryota</taxon>
        <taxon>Metazoa</taxon>
        <taxon>Ecdysozoa</taxon>
        <taxon>Arthropoda</taxon>
        <taxon>Crustacea</taxon>
        <taxon>Branchiopoda</taxon>
        <taxon>Diplostraca</taxon>
        <taxon>Cladocera</taxon>
        <taxon>Anomopoda</taxon>
        <taxon>Daphniidae</taxon>
        <taxon>Daphnia</taxon>
    </lineage>
</organism>
<dbReference type="PANTHER" id="PTHR31594">
    <property type="entry name" value="AIG1-TYPE G DOMAIN-CONTAINING PROTEIN"/>
    <property type="match status" value="1"/>
</dbReference>
<protein>
    <submittedName>
        <fullName evidence="1">Uncharacterized protein</fullName>
    </submittedName>
</protein>
<name>E9HU68_DAPPU</name>
<dbReference type="AlphaFoldDB" id="E9HU68"/>
<dbReference type="InterPro" id="IPR052090">
    <property type="entry name" value="Cytolytic_pore-forming_toxin"/>
</dbReference>
<proteinExistence type="predicted"/>
<reference evidence="1 2" key="1">
    <citation type="journal article" date="2011" name="Science">
        <title>The ecoresponsive genome of Daphnia pulex.</title>
        <authorList>
            <person name="Colbourne J.K."/>
            <person name="Pfrender M.E."/>
            <person name="Gilbert D."/>
            <person name="Thomas W.K."/>
            <person name="Tucker A."/>
            <person name="Oakley T.H."/>
            <person name="Tokishita S."/>
            <person name="Aerts A."/>
            <person name="Arnold G.J."/>
            <person name="Basu M.K."/>
            <person name="Bauer D.J."/>
            <person name="Caceres C.E."/>
            <person name="Carmel L."/>
            <person name="Casola C."/>
            <person name="Choi J.H."/>
            <person name="Detter J.C."/>
            <person name="Dong Q."/>
            <person name="Dusheyko S."/>
            <person name="Eads B.D."/>
            <person name="Frohlich T."/>
            <person name="Geiler-Samerotte K.A."/>
            <person name="Gerlach D."/>
            <person name="Hatcher P."/>
            <person name="Jogdeo S."/>
            <person name="Krijgsveld J."/>
            <person name="Kriventseva E.V."/>
            <person name="Kultz D."/>
            <person name="Laforsch C."/>
            <person name="Lindquist E."/>
            <person name="Lopez J."/>
            <person name="Manak J.R."/>
            <person name="Muller J."/>
            <person name="Pangilinan J."/>
            <person name="Patwardhan R.P."/>
            <person name="Pitluck S."/>
            <person name="Pritham E.J."/>
            <person name="Rechtsteiner A."/>
            <person name="Rho M."/>
            <person name="Rogozin I.B."/>
            <person name="Sakarya O."/>
            <person name="Salamov A."/>
            <person name="Schaack S."/>
            <person name="Shapiro H."/>
            <person name="Shiga Y."/>
            <person name="Skalitzky C."/>
            <person name="Smith Z."/>
            <person name="Souvorov A."/>
            <person name="Sung W."/>
            <person name="Tang Z."/>
            <person name="Tsuchiya D."/>
            <person name="Tu H."/>
            <person name="Vos H."/>
            <person name="Wang M."/>
            <person name="Wolf Y.I."/>
            <person name="Yamagata H."/>
            <person name="Yamada T."/>
            <person name="Ye Y."/>
            <person name="Shaw J.R."/>
            <person name="Andrews J."/>
            <person name="Crease T.J."/>
            <person name="Tang H."/>
            <person name="Lucas S.M."/>
            <person name="Robertson H.M."/>
            <person name="Bork P."/>
            <person name="Koonin E.V."/>
            <person name="Zdobnov E.M."/>
            <person name="Grigoriev I.V."/>
            <person name="Lynch M."/>
            <person name="Boore J.L."/>
        </authorList>
    </citation>
    <scope>NUCLEOTIDE SEQUENCE [LARGE SCALE GENOMIC DNA]</scope>
</reference>
<dbReference type="PANTHER" id="PTHR31594:SF14">
    <property type="entry name" value="FIBRONECTIN TYPE-III DOMAIN-CONTAINING PROTEIN"/>
    <property type="match status" value="1"/>
</dbReference>
<gene>
    <name evidence="1" type="ORF">DAPPUDRAFT_265900</name>
</gene>
<accession>E9HU68</accession>
<sequence>MTQKPIRLSALGRDVKVGDLYNYNTDFFLQKNTVELLDENIDTASIFKDSSFYLKPDDRFKRRRLGINSHLDHNIKNGNVNATNLWFNAYLEKSSTKEDDKNVVTIDFFFRLKRCTKRINEKHLRNSKLYDYQSFSGGRVTHLVEEVVYGAECICSMRRDLDQSETKENAVRSLHMAAKAYIHEAINPNLISLKEQPKEFTNVICTNYCSLSDKIIKTQCSIRESCEWLREAVGFDKDFAGGKWQAVEIVLRYIPDQIGAQVLFEMKNDFNLEKEQIRAQMFDLSESKALEPIANEEFAQVFLLKMDYVH</sequence>
<dbReference type="PhylomeDB" id="E9HU68"/>
<evidence type="ECO:0000313" key="1">
    <source>
        <dbReference type="EMBL" id="EFX64713.1"/>
    </source>
</evidence>
<dbReference type="HOGENOM" id="CLU_897923_0_0_1"/>
<evidence type="ECO:0000313" key="2">
    <source>
        <dbReference type="Proteomes" id="UP000000305"/>
    </source>
</evidence>
<dbReference type="OrthoDB" id="10537283at2759"/>
<dbReference type="KEGG" id="dpx:DAPPUDRAFT_265900"/>